<gene>
    <name evidence="8" type="primary">flgC</name>
    <name evidence="8" type="ORF">ACFSYH_13915</name>
</gene>
<evidence type="ECO:0000256" key="4">
    <source>
        <dbReference type="ARBA" id="ARBA00023143"/>
    </source>
</evidence>
<dbReference type="EMBL" id="JBHUOP010000008">
    <property type="protein sequence ID" value="MFD2841658.1"/>
    <property type="molecule type" value="Genomic_DNA"/>
</dbReference>
<dbReference type="InterPro" id="IPR010930">
    <property type="entry name" value="Flg_bb/hook_C_dom"/>
</dbReference>
<keyword evidence="8" id="KW-0966">Cell projection</keyword>
<comment type="subcellular location">
    <subcellularLocation>
        <location evidence="1 6">Bacterial flagellum basal body</location>
    </subcellularLocation>
</comment>
<keyword evidence="8" id="KW-0969">Cilium</keyword>
<organism evidence="8 9">
    <name type="scientific">Populibacterium corticicola</name>
    <dbReference type="NCBI Taxonomy" id="1812826"/>
    <lineage>
        <taxon>Bacteria</taxon>
        <taxon>Bacillati</taxon>
        <taxon>Actinomycetota</taxon>
        <taxon>Actinomycetes</taxon>
        <taxon>Micrococcales</taxon>
        <taxon>Jonesiaceae</taxon>
        <taxon>Populibacterium</taxon>
    </lineage>
</organism>
<dbReference type="PROSITE" id="PS00588">
    <property type="entry name" value="FLAGELLA_BB_ROD"/>
    <property type="match status" value="1"/>
</dbReference>
<protein>
    <recommendedName>
        <fullName evidence="3 6">Flagellar basal-body rod protein FlgC</fullName>
    </recommendedName>
</protein>
<evidence type="ECO:0000256" key="6">
    <source>
        <dbReference type="RuleBase" id="RU362062"/>
    </source>
</evidence>
<dbReference type="RefSeq" id="WP_377467899.1">
    <property type="nucleotide sequence ID" value="NZ_JBHUOP010000008.1"/>
</dbReference>
<accession>A0ABW5XIT8</accession>
<comment type="caution">
    <text evidence="8">The sequence shown here is derived from an EMBL/GenBank/DDBJ whole genome shotgun (WGS) entry which is preliminary data.</text>
</comment>
<evidence type="ECO:0000256" key="5">
    <source>
        <dbReference type="ARBA" id="ARBA00025933"/>
    </source>
</evidence>
<dbReference type="PANTHER" id="PTHR30435:SF2">
    <property type="entry name" value="FLAGELLAR BASAL-BODY ROD PROTEIN FLGC"/>
    <property type="match status" value="1"/>
</dbReference>
<sequence>MTFDALGIASTGMTVNRKWIDAVSDNLSNLNTVRPMDEEAFRAKYIIATAAGYPTQTEGTRVAGVELGTAEGRVVYEPDHPMANEDGYVRYPEIDMSSQMTQLIMAQRAYQANAAVVERARSTYEQALTIGRS</sequence>
<dbReference type="Proteomes" id="UP001597391">
    <property type="component" value="Unassembled WGS sequence"/>
</dbReference>
<evidence type="ECO:0000256" key="2">
    <source>
        <dbReference type="ARBA" id="ARBA00009677"/>
    </source>
</evidence>
<dbReference type="InterPro" id="IPR006299">
    <property type="entry name" value="FlgC"/>
</dbReference>
<comment type="subunit">
    <text evidence="5 6">The basal body constitutes a major portion of the flagellar organelle and consists of four rings (L,P,S, and M) mounted on a central rod. The rod consists of about 26 subunits of FlgG in the distal portion, and FlgB, FlgC and FlgF are thought to build up the proximal portion of the rod with about 6 subunits each.</text>
</comment>
<keyword evidence="8" id="KW-0282">Flagellum</keyword>
<evidence type="ECO:0000256" key="3">
    <source>
        <dbReference type="ARBA" id="ARBA00017941"/>
    </source>
</evidence>
<evidence type="ECO:0000313" key="9">
    <source>
        <dbReference type="Proteomes" id="UP001597391"/>
    </source>
</evidence>
<dbReference type="InterPro" id="IPR019776">
    <property type="entry name" value="Flagellar_basal_body_rod_CS"/>
</dbReference>
<evidence type="ECO:0000313" key="8">
    <source>
        <dbReference type="EMBL" id="MFD2841658.1"/>
    </source>
</evidence>
<dbReference type="PANTHER" id="PTHR30435">
    <property type="entry name" value="FLAGELLAR PROTEIN"/>
    <property type="match status" value="1"/>
</dbReference>
<reference evidence="9" key="1">
    <citation type="journal article" date="2019" name="Int. J. Syst. Evol. Microbiol.">
        <title>The Global Catalogue of Microorganisms (GCM) 10K type strain sequencing project: providing services to taxonomists for standard genome sequencing and annotation.</title>
        <authorList>
            <consortium name="The Broad Institute Genomics Platform"/>
            <consortium name="The Broad Institute Genome Sequencing Center for Infectious Disease"/>
            <person name="Wu L."/>
            <person name="Ma J."/>
        </authorList>
    </citation>
    <scope>NUCLEOTIDE SEQUENCE [LARGE SCALE GENOMIC DNA]</scope>
    <source>
        <strain evidence="9">KCTC 33576</strain>
    </source>
</reference>
<keyword evidence="4 6" id="KW-0975">Bacterial flagellum</keyword>
<dbReference type="NCBIfam" id="TIGR01395">
    <property type="entry name" value="FlgC"/>
    <property type="match status" value="1"/>
</dbReference>
<name>A0ABW5XIT8_9MICO</name>
<evidence type="ECO:0000256" key="1">
    <source>
        <dbReference type="ARBA" id="ARBA00004117"/>
    </source>
</evidence>
<proteinExistence type="inferred from homology"/>
<comment type="similarity">
    <text evidence="2">Belongs to the flagella basal body rod proteins family.</text>
</comment>
<dbReference type="Pfam" id="PF06429">
    <property type="entry name" value="Flg_bbr_C"/>
    <property type="match status" value="1"/>
</dbReference>
<keyword evidence="9" id="KW-1185">Reference proteome</keyword>
<evidence type="ECO:0000259" key="7">
    <source>
        <dbReference type="Pfam" id="PF06429"/>
    </source>
</evidence>
<feature type="domain" description="Flagellar basal-body/hook protein C-terminal" evidence="7">
    <location>
        <begin position="86"/>
        <end position="129"/>
    </location>
</feature>